<evidence type="ECO:0000313" key="1">
    <source>
        <dbReference type="EMBL" id="EPR79029.1"/>
    </source>
</evidence>
<comment type="caution">
    <text evidence="1">The sequence shown here is derived from an EMBL/GenBank/DDBJ whole genome shotgun (WGS) entry which is preliminary data.</text>
</comment>
<protein>
    <submittedName>
        <fullName evidence="1">Mitochondrial-type translocse TOM70</fullName>
    </submittedName>
</protein>
<evidence type="ECO:0000313" key="2">
    <source>
        <dbReference type="Proteomes" id="UP000014978"/>
    </source>
</evidence>
<proteinExistence type="predicted"/>
<dbReference type="AlphaFoldDB" id="S7XJ20"/>
<dbReference type="HOGENOM" id="CLU_1870141_0_0_1"/>
<organism evidence="1 2">
    <name type="scientific">Spraguea lophii (strain 42_110)</name>
    <name type="common">Microsporidian parasite</name>
    <dbReference type="NCBI Taxonomy" id="1358809"/>
    <lineage>
        <taxon>Eukaryota</taxon>
        <taxon>Fungi</taxon>
        <taxon>Fungi incertae sedis</taxon>
        <taxon>Microsporidia</taxon>
        <taxon>Spragueidae</taxon>
        <taxon>Spraguea</taxon>
    </lineage>
</organism>
<dbReference type="VEuPathDB" id="MicrosporidiaDB:SLOPH_1361"/>
<dbReference type="EMBL" id="ATCN01000435">
    <property type="protein sequence ID" value="EPR79029.1"/>
    <property type="molecule type" value="Genomic_DNA"/>
</dbReference>
<dbReference type="InParanoid" id="S7XJ20"/>
<sequence length="137" mass="16209">LYFIKEYKILEDIIDNIYSIKDNTKNNINITTDCRVFLFKGLIEEIKNNNPLSYYKESIKIDKKYFKPYIFIVNYLINNKDSKEINDNISVLDECKKYLNIAIGCANTMEEYYAAVQALVLLELQENVSMYYPELNL</sequence>
<dbReference type="STRING" id="1358809.S7XJ20"/>
<dbReference type="OrthoDB" id="10250354at2759"/>
<feature type="non-terminal residue" evidence="1">
    <location>
        <position position="1"/>
    </location>
</feature>
<accession>S7XJ20</accession>
<name>S7XJ20_SPRLO</name>
<gene>
    <name evidence="1" type="ORF">SLOPH_1361</name>
</gene>
<dbReference type="Proteomes" id="UP000014978">
    <property type="component" value="Unassembled WGS sequence"/>
</dbReference>
<reference evidence="2" key="1">
    <citation type="journal article" date="2013" name="PLoS Genet.">
        <title>The genome of Spraguea lophii and the basis of host-microsporidian interactions.</title>
        <authorList>
            <person name="Campbell S.E."/>
            <person name="Williams T.A."/>
            <person name="Yousuf A."/>
            <person name="Soanes D.M."/>
            <person name="Paszkiewicz K.H."/>
            <person name="Williams B.A.P."/>
        </authorList>
    </citation>
    <scope>NUCLEOTIDE SEQUENCE [LARGE SCALE GENOMIC DNA]</scope>
    <source>
        <strain evidence="2">42_110</strain>
    </source>
</reference>
<keyword evidence="2" id="KW-1185">Reference proteome</keyword>